<protein>
    <submittedName>
        <fullName evidence="2">Uncharacterized protein</fullName>
    </submittedName>
</protein>
<dbReference type="AlphaFoldDB" id="A0AAD0QA05"/>
<dbReference type="EMBL" id="CP030930">
    <property type="protein sequence ID" value="AXI74514.1"/>
    <property type="molecule type" value="Genomic_DNA"/>
</dbReference>
<feature type="region of interest" description="Disordered" evidence="1">
    <location>
        <begin position="1"/>
        <end position="27"/>
    </location>
</feature>
<accession>A0AAD0QA05</accession>
<reference evidence="2 3" key="1">
    <citation type="submission" date="2018-07" db="EMBL/GenBank/DDBJ databases">
        <title>Complete genome sequence of soil actinomycete Streptomyces cavourensis tj430.</title>
        <authorList>
            <person name="Wang P."/>
            <person name="Huang Y."/>
        </authorList>
    </citation>
    <scope>NUCLEOTIDE SEQUENCE [LARGE SCALE GENOMIC DNA]</scope>
    <source>
        <strain evidence="2 3">TJ430</strain>
    </source>
</reference>
<evidence type="ECO:0000313" key="3">
    <source>
        <dbReference type="Proteomes" id="UP000253779"/>
    </source>
</evidence>
<evidence type="ECO:0000313" key="2">
    <source>
        <dbReference type="EMBL" id="AXI74514.1"/>
    </source>
</evidence>
<proteinExistence type="predicted"/>
<evidence type="ECO:0000256" key="1">
    <source>
        <dbReference type="SAM" id="MobiDB-lite"/>
    </source>
</evidence>
<name>A0AAD0QA05_9ACTN</name>
<dbReference type="Proteomes" id="UP000253779">
    <property type="component" value="Chromosome"/>
</dbReference>
<sequence length="67" mass="6912">MLDGGPDDGQGAAVPLGLSEPDGAEVGADADVAGDMTGRVATFQARTRKAAGFVRSSPHRLSMRWAR</sequence>
<gene>
    <name evidence="2" type="ORF">DTW94_26900</name>
</gene>
<organism evidence="2 3">
    <name type="scientific">Streptomyces cavourensis</name>
    <dbReference type="NCBI Taxonomy" id="67258"/>
    <lineage>
        <taxon>Bacteria</taxon>
        <taxon>Bacillati</taxon>
        <taxon>Actinomycetota</taxon>
        <taxon>Actinomycetes</taxon>
        <taxon>Kitasatosporales</taxon>
        <taxon>Streptomycetaceae</taxon>
        <taxon>Streptomyces</taxon>
    </lineage>
</organism>